<feature type="non-terminal residue" evidence="6">
    <location>
        <position position="87"/>
    </location>
</feature>
<dbReference type="InterPro" id="IPR010982">
    <property type="entry name" value="Lambda_DNA-bd_dom_sf"/>
</dbReference>
<dbReference type="Proteomes" id="UP000265325">
    <property type="component" value="Unassembled WGS sequence"/>
</dbReference>
<dbReference type="PROSITE" id="PS50943">
    <property type="entry name" value="HTH_CROC1"/>
    <property type="match status" value="1"/>
</dbReference>
<dbReference type="RefSeq" id="WP_046912422.1">
    <property type="nucleotide sequence ID" value="NZ_LAQS01000120.1"/>
</dbReference>
<evidence type="ECO:0000256" key="1">
    <source>
        <dbReference type="ARBA" id="ARBA00023015"/>
    </source>
</evidence>
<protein>
    <submittedName>
        <fullName evidence="6">XRE family transcriptional regulator</fullName>
    </submittedName>
</protein>
<dbReference type="SUPFAM" id="SSF47413">
    <property type="entry name" value="lambda repressor-like DNA-binding domains"/>
    <property type="match status" value="1"/>
</dbReference>
<dbReference type="InterPro" id="IPR052359">
    <property type="entry name" value="HTH-type_reg/antitoxin"/>
</dbReference>
<evidence type="ECO:0000313" key="6">
    <source>
        <dbReference type="EMBL" id="KKZ69060.1"/>
    </source>
</evidence>
<sequence length="87" mass="9611">MSPTTPTVPLPSPKERRRLREALSLSEDQVAEAMGVTRATVRSWETGRSAPRGRKREAYAKLLGVYEEPTAPRTEKPARPAPSATRP</sequence>
<dbReference type="Gene3D" id="1.10.260.40">
    <property type="entry name" value="lambda repressor-like DNA-binding domains"/>
    <property type="match status" value="1"/>
</dbReference>
<feature type="domain" description="HTH cro/C1-type" evidence="5">
    <location>
        <begin position="17"/>
        <end position="69"/>
    </location>
</feature>
<dbReference type="AlphaFoldDB" id="A0A2P2GC91"/>
<keyword evidence="1" id="KW-0805">Transcription regulation</keyword>
<dbReference type="SMART" id="SM00530">
    <property type="entry name" value="HTH_XRE"/>
    <property type="match status" value="1"/>
</dbReference>
<proteinExistence type="predicted"/>
<dbReference type="InterPro" id="IPR001387">
    <property type="entry name" value="Cro/C1-type_HTH"/>
</dbReference>
<evidence type="ECO:0000313" key="7">
    <source>
        <dbReference type="Proteomes" id="UP000265325"/>
    </source>
</evidence>
<dbReference type="PANTHER" id="PTHR36511:SF3">
    <property type="entry name" value="ANTITOXIN HIGA-2"/>
    <property type="match status" value="1"/>
</dbReference>
<dbReference type="Pfam" id="PF01381">
    <property type="entry name" value="HTH_3"/>
    <property type="match status" value="1"/>
</dbReference>
<keyword evidence="2" id="KW-0238">DNA-binding</keyword>
<reference evidence="6 7" key="1">
    <citation type="submission" date="2015-05" db="EMBL/GenBank/DDBJ databases">
        <title>Draft Genome assembly of Streptomyces showdoensis.</title>
        <authorList>
            <person name="Thapa K.K."/>
            <person name="Metsa-Ketela M."/>
        </authorList>
    </citation>
    <scope>NUCLEOTIDE SEQUENCE [LARGE SCALE GENOMIC DNA]</scope>
    <source>
        <strain evidence="6 7">ATCC 15227</strain>
    </source>
</reference>
<evidence type="ECO:0000256" key="4">
    <source>
        <dbReference type="SAM" id="MobiDB-lite"/>
    </source>
</evidence>
<dbReference type="PANTHER" id="PTHR36511">
    <property type="entry name" value="MERR FAMILY BACTERIAL REGULATORY PROTEIN"/>
    <property type="match status" value="1"/>
</dbReference>
<dbReference type="CDD" id="cd00093">
    <property type="entry name" value="HTH_XRE"/>
    <property type="match status" value="1"/>
</dbReference>
<feature type="region of interest" description="Disordered" evidence="4">
    <location>
        <begin position="66"/>
        <end position="87"/>
    </location>
</feature>
<accession>A0A2P2GC91</accession>
<dbReference type="GO" id="GO:0003677">
    <property type="term" value="F:DNA binding"/>
    <property type="evidence" value="ECO:0007669"/>
    <property type="project" value="UniProtKB-KW"/>
</dbReference>
<evidence type="ECO:0000256" key="3">
    <source>
        <dbReference type="ARBA" id="ARBA00023163"/>
    </source>
</evidence>
<gene>
    <name evidence="6" type="ORF">VO63_36260</name>
</gene>
<organism evidence="6 7">
    <name type="scientific">Streptomyces showdoensis</name>
    <dbReference type="NCBI Taxonomy" id="68268"/>
    <lineage>
        <taxon>Bacteria</taxon>
        <taxon>Bacillati</taxon>
        <taxon>Actinomycetota</taxon>
        <taxon>Actinomycetes</taxon>
        <taxon>Kitasatosporales</taxon>
        <taxon>Streptomycetaceae</taxon>
        <taxon>Streptomyces</taxon>
    </lineage>
</organism>
<evidence type="ECO:0000259" key="5">
    <source>
        <dbReference type="PROSITE" id="PS50943"/>
    </source>
</evidence>
<name>A0A2P2GC91_STREW</name>
<dbReference type="OrthoDB" id="3870806at2"/>
<dbReference type="EMBL" id="LAQS01000120">
    <property type="protein sequence ID" value="KKZ69060.1"/>
    <property type="molecule type" value="Genomic_DNA"/>
</dbReference>
<comment type="caution">
    <text evidence="6">The sequence shown here is derived from an EMBL/GenBank/DDBJ whole genome shotgun (WGS) entry which is preliminary data.</text>
</comment>
<keyword evidence="3" id="KW-0804">Transcription</keyword>
<evidence type="ECO:0000256" key="2">
    <source>
        <dbReference type="ARBA" id="ARBA00023125"/>
    </source>
</evidence>
<keyword evidence="7" id="KW-1185">Reference proteome</keyword>